<comment type="caution">
    <text evidence="4">The sequence shown here is derived from an EMBL/GenBank/DDBJ whole genome shotgun (WGS) entry which is preliminary data.</text>
</comment>
<reference evidence="3 6" key="2">
    <citation type="submission" date="2016-01" db="EMBL/GenBank/DDBJ databases">
        <authorList>
            <person name="Varghese N."/>
        </authorList>
    </citation>
    <scope>NUCLEOTIDE SEQUENCE [LARGE SCALE GENOMIC DNA]</scope>
    <source>
        <strain evidence="3 6">HL-91</strain>
    </source>
</reference>
<dbReference type="STRING" id="1666912.Ga0058931_1114"/>
<dbReference type="Proteomes" id="UP000050413">
    <property type="component" value="Unassembled WGS sequence"/>
</dbReference>
<dbReference type="EMBL" id="FBYC01000004">
    <property type="protein sequence ID" value="CUX80405.1"/>
    <property type="molecule type" value="Genomic_DNA"/>
</dbReference>
<evidence type="ECO:0000256" key="1">
    <source>
        <dbReference type="ARBA" id="ARBA00005701"/>
    </source>
</evidence>
<evidence type="ECO:0000313" key="4">
    <source>
        <dbReference type="EMBL" id="KPP93588.1"/>
    </source>
</evidence>
<protein>
    <submittedName>
        <fullName evidence="4">Putative conserved small protein</fullName>
    </submittedName>
</protein>
<evidence type="ECO:0000256" key="2">
    <source>
        <dbReference type="SAM" id="MobiDB-lite"/>
    </source>
</evidence>
<dbReference type="EMBL" id="LJSG01000008">
    <property type="protein sequence ID" value="KPP93588.1"/>
    <property type="molecule type" value="Genomic_DNA"/>
</dbReference>
<proteinExistence type="inferred from homology"/>
<dbReference type="InterPro" id="IPR012875">
    <property type="entry name" value="SDHF4"/>
</dbReference>
<evidence type="ECO:0000313" key="5">
    <source>
        <dbReference type="Proteomes" id="UP000050413"/>
    </source>
</evidence>
<organism evidence="4 5">
    <name type="scientific">Roseibaca calidilacus</name>
    <dbReference type="NCBI Taxonomy" id="1666912"/>
    <lineage>
        <taxon>Bacteria</taxon>
        <taxon>Pseudomonadati</taxon>
        <taxon>Pseudomonadota</taxon>
        <taxon>Alphaproteobacteria</taxon>
        <taxon>Rhodobacterales</taxon>
        <taxon>Paracoccaceae</taxon>
        <taxon>Roseinatronobacter</taxon>
    </lineage>
</organism>
<feature type="region of interest" description="Disordered" evidence="2">
    <location>
        <begin position="1"/>
        <end position="60"/>
    </location>
</feature>
<evidence type="ECO:0000313" key="3">
    <source>
        <dbReference type="EMBL" id="CUX80405.1"/>
    </source>
</evidence>
<dbReference type="Proteomes" id="UP000182045">
    <property type="component" value="Unassembled WGS sequence"/>
</dbReference>
<sequence>MTDHPDTPDAAPEDEATRRAKLPEAAQRALAEADARRAAEAAIEMPRELGGRKGPEPIRYGDWEKKGIAIDF</sequence>
<feature type="compositionally biased region" description="Basic and acidic residues" evidence="2">
    <location>
        <begin position="31"/>
        <end position="60"/>
    </location>
</feature>
<dbReference type="AlphaFoldDB" id="A0A0P7X0U3"/>
<reference evidence="4 5" key="1">
    <citation type="submission" date="2015-09" db="EMBL/GenBank/DDBJ databases">
        <title>Identification and resolution of microdiversity through metagenomic sequencing of parallel consortia.</title>
        <authorList>
            <person name="Nelson W.C."/>
            <person name="Romine M.F."/>
            <person name="Lindemann S.R."/>
        </authorList>
    </citation>
    <scope>NUCLEOTIDE SEQUENCE [LARGE SCALE GENOMIC DNA]</scope>
    <source>
        <strain evidence="4">HL-91</strain>
    </source>
</reference>
<comment type="similarity">
    <text evidence="1">Belongs to the SDHAF4 family.</text>
</comment>
<accession>A0A0P7X0U3</accession>
<name>A0A0P7X0U3_9RHOB</name>
<dbReference type="PATRIC" id="fig|1666912.4.peg.2482"/>
<gene>
    <name evidence="3" type="ORF">Ga0058931_1114</name>
    <name evidence="4" type="ORF">HLUCCA05_11475</name>
</gene>
<keyword evidence="6" id="KW-1185">Reference proteome</keyword>
<dbReference type="Pfam" id="PF07896">
    <property type="entry name" value="DUF1674"/>
    <property type="match status" value="1"/>
</dbReference>
<evidence type="ECO:0000313" key="6">
    <source>
        <dbReference type="Proteomes" id="UP000182045"/>
    </source>
</evidence>